<feature type="transmembrane region" description="Helical" evidence="6">
    <location>
        <begin position="292"/>
        <end position="314"/>
    </location>
</feature>
<dbReference type="AlphaFoldDB" id="A0A1I1P0A5"/>
<keyword evidence="3 6" id="KW-0812">Transmembrane</keyword>
<organism evidence="8 9">
    <name type="scientific">Clostridium uliginosum</name>
    <dbReference type="NCBI Taxonomy" id="119641"/>
    <lineage>
        <taxon>Bacteria</taxon>
        <taxon>Bacillati</taxon>
        <taxon>Bacillota</taxon>
        <taxon>Clostridia</taxon>
        <taxon>Eubacteriales</taxon>
        <taxon>Clostridiaceae</taxon>
        <taxon>Clostridium</taxon>
    </lineage>
</organism>
<dbReference type="OrthoDB" id="1887135at2"/>
<name>A0A1I1P0A5_9CLOT</name>
<evidence type="ECO:0000313" key="9">
    <source>
        <dbReference type="Proteomes" id="UP000199263"/>
    </source>
</evidence>
<evidence type="ECO:0000313" key="8">
    <source>
        <dbReference type="EMBL" id="SFD03096.1"/>
    </source>
</evidence>
<evidence type="ECO:0000256" key="1">
    <source>
        <dbReference type="ARBA" id="ARBA00004651"/>
    </source>
</evidence>
<evidence type="ECO:0000256" key="6">
    <source>
        <dbReference type="SAM" id="Phobius"/>
    </source>
</evidence>
<accession>A0A1I1P0A5</accession>
<feature type="domain" description="ABC3 transporter permease C-terminal" evidence="7">
    <location>
        <begin position="253"/>
        <end position="358"/>
    </location>
</feature>
<dbReference type="RefSeq" id="WP_090091913.1">
    <property type="nucleotide sequence ID" value="NZ_FOMG01000017.1"/>
</dbReference>
<dbReference type="InterPro" id="IPR003838">
    <property type="entry name" value="ABC3_permease_C"/>
</dbReference>
<dbReference type="EMBL" id="FOMG01000017">
    <property type="protein sequence ID" value="SFD03096.1"/>
    <property type="molecule type" value="Genomic_DNA"/>
</dbReference>
<sequence length="366" mass="42095">MNKYTKIEIFLMIGFLVSTFTFSLTISTVYSKYNKVTEANEFNKDYKHLDISGIHETRYIDGYEVIDEEDDKKNISLLEIIDEVQKAGYKKIILNPLRDQIEIGNNFYTNDIWPCSDGIDIRSQNIIKGRYLTEEELNSNEKVAVIGSGMERVVEEKNGENYIKIFNEDYKVIGVLGDTEVFKYSSVIPIKSLYCINDKLPKVTFLEHNIDNTSIKEIDNKNITSAQSNISKIPVVNYLFKNAYELKNNLYQVILGITNLLLFSYFFAKSIRKKVAIMKVLGAKNWDVFKEVFAKFIRVSSIGIVGGLVLSKFTVDFIRQTFTSLYSEVNIQNIILTSILILLISIVVSISVLFNVIRFKIMKEIR</sequence>
<reference evidence="8 9" key="1">
    <citation type="submission" date="2016-10" db="EMBL/GenBank/DDBJ databases">
        <authorList>
            <person name="de Groot N.N."/>
        </authorList>
    </citation>
    <scope>NUCLEOTIDE SEQUENCE [LARGE SCALE GENOMIC DNA]</scope>
    <source>
        <strain evidence="8 9">DSM 12992</strain>
    </source>
</reference>
<keyword evidence="4 6" id="KW-1133">Transmembrane helix</keyword>
<dbReference type="Pfam" id="PF02687">
    <property type="entry name" value="FtsX"/>
    <property type="match status" value="1"/>
</dbReference>
<keyword evidence="5 6" id="KW-0472">Membrane</keyword>
<evidence type="ECO:0000256" key="5">
    <source>
        <dbReference type="ARBA" id="ARBA00023136"/>
    </source>
</evidence>
<feature type="transmembrane region" description="Helical" evidence="6">
    <location>
        <begin position="250"/>
        <end position="271"/>
    </location>
</feature>
<dbReference type="GO" id="GO:0005886">
    <property type="term" value="C:plasma membrane"/>
    <property type="evidence" value="ECO:0007669"/>
    <property type="project" value="UniProtKB-SubCell"/>
</dbReference>
<dbReference type="STRING" id="119641.SAMN05421842_11777"/>
<dbReference type="Proteomes" id="UP000199263">
    <property type="component" value="Unassembled WGS sequence"/>
</dbReference>
<keyword evidence="2" id="KW-1003">Cell membrane</keyword>
<keyword evidence="9" id="KW-1185">Reference proteome</keyword>
<feature type="transmembrane region" description="Helical" evidence="6">
    <location>
        <begin position="9"/>
        <end position="30"/>
    </location>
</feature>
<protein>
    <submittedName>
        <fullName evidence="8">FtsX-like permease family protein</fullName>
    </submittedName>
</protein>
<evidence type="ECO:0000256" key="2">
    <source>
        <dbReference type="ARBA" id="ARBA00022475"/>
    </source>
</evidence>
<feature type="transmembrane region" description="Helical" evidence="6">
    <location>
        <begin position="334"/>
        <end position="357"/>
    </location>
</feature>
<evidence type="ECO:0000259" key="7">
    <source>
        <dbReference type="Pfam" id="PF02687"/>
    </source>
</evidence>
<comment type="subcellular location">
    <subcellularLocation>
        <location evidence="1">Cell membrane</location>
        <topology evidence="1">Multi-pass membrane protein</topology>
    </subcellularLocation>
</comment>
<proteinExistence type="predicted"/>
<gene>
    <name evidence="8" type="ORF">SAMN05421842_11777</name>
</gene>
<evidence type="ECO:0000256" key="4">
    <source>
        <dbReference type="ARBA" id="ARBA00022989"/>
    </source>
</evidence>
<evidence type="ECO:0000256" key="3">
    <source>
        <dbReference type="ARBA" id="ARBA00022692"/>
    </source>
</evidence>